<accession>A0A427XZT6</accession>
<comment type="similarity">
    <text evidence="1 2">Belongs to the glycosyl hydrolase 31 family.</text>
</comment>
<dbReference type="SUPFAM" id="SSF51445">
    <property type="entry name" value="(Trans)glycosidases"/>
    <property type="match status" value="1"/>
</dbReference>
<dbReference type="OrthoDB" id="1334205at2759"/>
<evidence type="ECO:0000256" key="1">
    <source>
        <dbReference type="ARBA" id="ARBA00007806"/>
    </source>
</evidence>
<dbReference type="GO" id="GO:0004553">
    <property type="term" value="F:hydrolase activity, hydrolyzing O-glycosyl compounds"/>
    <property type="evidence" value="ECO:0007669"/>
    <property type="project" value="InterPro"/>
</dbReference>
<dbReference type="GO" id="GO:0005975">
    <property type="term" value="P:carbohydrate metabolic process"/>
    <property type="evidence" value="ECO:0007669"/>
    <property type="project" value="InterPro"/>
</dbReference>
<dbReference type="CDD" id="cd14752">
    <property type="entry name" value="GH31_N"/>
    <property type="match status" value="1"/>
</dbReference>
<gene>
    <name evidence="5" type="ORF">EHS24_005838</name>
</gene>
<dbReference type="Gene3D" id="2.60.40.1180">
    <property type="entry name" value="Golgi alpha-mannosidase II"/>
    <property type="match status" value="1"/>
</dbReference>
<organism evidence="5 6">
    <name type="scientific">Apiotrichum porosum</name>
    <dbReference type="NCBI Taxonomy" id="105984"/>
    <lineage>
        <taxon>Eukaryota</taxon>
        <taxon>Fungi</taxon>
        <taxon>Dikarya</taxon>
        <taxon>Basidiomycota</taxon>
        <taxon>Agaricomycotina</taxon>
        <taxon>Tremellomycetes</taxon>
        <taxon>Trichosporonales</taxon>
        <taxon>Trichosporonaceae</taxon>
        <taxon>Apiotrichum</taxon>
    </lineage>
</organism>
<dbReference type="Gene3D" id="3.20.20.80">
    <property type="entry name" value="Glycosidases"/>
    <property type="match status" value="1"/>
</dbReference>
<dbReference type="Pfam" id="PF01055">
    <property type="entry name" value="Glyco_hydro_31_2nd"/>
    <property type="match status" value="1"/>
</dbReference>
<dbReference type="PANTHER" id="PTHR22762">
    <property type="entry name" value="ALPHA-GLUCOSIDASE"/>
    <property type="match status" value="1"/>
</dbReference>
<dbReference type="PANTHER" id="PTHR22762:SF165">
    <property type="entry name" value="PUTATIVE (AFU_ORTHOLOGUE AFUA_1G06560)-RELATED"/>
    <property type="match status" value="1"/>
</dbReference>
<dbReference type="SUPFAM" id="SSF74650">
    <property type="entry name" value="Galactose mutarotase-like"/>
    <property type="match status" value="1"/>
</dbReference>
<dbReference type="Proteomes" id="UP000279236">
    <property type="component" value="Unassembled WGS sequence"/>
</dbReference>
<dbReference type="InterPro" id="IPR025887">
    <property type="entry name" value="Glyco_hydro_31_N_dom"/>
</dbReference>
<proteinExistence type="inferred from homology"/>
<dbReference type="InterPro" id="IPR017853">
    <property type="entry name" value="GH"/>
</dbReference>
<dbReference type="RefSeq" id="XP_028477768.1">
    <property type="nucleotide sequence ID" value="XM_028621316.1"/>
</dbReference>
<dbReference type="GeneID" id="39590381"/>
<name>A0A427XZT6_9TREE</name>
<evidence type="ECO:0000313" key="5">
    <source>
        <dbReference type="EMBL" id="RSH84320.1"/>
    </source>
</evidence>
<dbReference type="Pfam" id="PF13802">
    <property type="entry name" value="Gal_mutarotas_2"/>
    <property type="match status" value="1"/>
</dbReference>
<dbReference type="InterPro" id="IPR000322">
    <property type="entry name" value="Glyco_hydro_31_TIM"/>
</dbReference>
<dbReference type="InterPro" id="IPR011013">
    <property type="entry name" value="Gal_mutarotase_sf_dom"/>
</dbReference>
<keyword evidence="2" id="KW-0326">Glycosidase</keyword>
<keyword evidence="6" id="KW-1185">Reference proteome</keyword>
<dbReference type="GO" id="GO:0030246">
    <property type="term" value="F:carbohydrate binding"/>
    <property type="evidence" value="ECO:0007669"/>
    <property type="project" value="InterPro"/>
</dbReference>
<dbReference type="InterPro" id="IPR013780">
    <property type="entry name" value="Glyco_hydro_b"/>
</dbReference>
<sequence>MVVVEREISGWQLAPGSKTSSPVTSFSLTTSSSSPFPDFVYTVSFPLANAARVILTGPDRPAPPHDNVVLPDAPLSFTVTKLEEHTCVIPFPALPADARDFDGSHKHREVRINWADSVLLEIWEEDGKGGMVRVCGDLPSRSYALTEHGVMRHWWMERDNVHLGMGEKAGPLDLTGRSFQIHGSDSACYDAYEGDPLYKHTPFLVSSPRAVAGETSRSTYAIYHTSNSNALWDLGRHHDDPWGYFKTFTQDWGGLEEWYLLGKGVQQVTRTWAEIVGKPMLVGRDWLGYLASGMGLGESDEPPAQELLSQWPEMCKKYDIPCSAIHFSSGYTVGPDGNRYVFTMNKERYPDFKGLVGGLHKAGIKVVPNIKPYMLDSHPSFDGLYKSDALFYSDIVKAPVVTRIWSSGVGVNGKGSWVDMTSKEGRQWWADGVKSLIELGVDGMWNDNNEYYLHDDEFLAQNDFPKKMRSAAPKGKATVGLLGRMVNTEMMAKTSHDTLVALQPERRPYVLTRSGNVGTFKYACGTWTGDNETSWKNLRGSQPIQLNCGISLMQSTGSDVGGFGGPLPSPELFVRWVQLGVTHARFCIHAFKPTPDDPSGVSCTNLPWMYPEVLPVIRSAIKWRYEYLPYFNSLMWGSHEDCEPTNAWIGWGDFASDPEVYAPEVLNGFDAWIGAGQLLSVPALFEGELTRQVYFPKSSATDDSVYFDLHSPHGVYAAGSKAEVATPLEHMGLFAREGAVLPIGKDYHTVTQREGPARTTPDGVDIQLEEEGGNVGLDDFRGVQIFPAPAGKSSKKSYTGRWVEDDGISAKPARATVELTYTSTAEEVTVKAKFVEHDFKPLWGSTVHVFLPLADRRKVAGAVEVYVEHKGRHAFVVTVE</sequence>
<protein>
    <submittedName>
        <fullName evidence="5">Uncharacterized protein</fullName>
    </submittedName>
</protein>
<feature type="domain" description="Glycoside hydrolase family 31 N-terminal" evidence="4">
    <location>
        <begin position="158"/>
        <end position="207"/>
    </location>
</feature>
<feature type="domain" description="Glycoside hydrolase family 31 TIM barrel" evidence="3">
    <location>
        <begin position="305"/>
        <end position="633"/>
    </location>
</feature>
<keyword evidence="2" id="KW-0378">Hydrolase</keyword>
<evidence type="ECO:0000256" key="2">
    <source>
        <dbReference type="RuleBase" id="RU361185"/>
    </source>
</evidence>
<dbReference type="STRING" id="105984.A0A427XZT6"/>
<evidence type="ECO:0000313" key="6">
    <source>
        <dbReference type="Proteomes" id="UP000279236"/>
    </source>
</evidence>
<dbReference type="EMBL" id="RSCE01000003">
    <property type="protein sequence ID" value="RSH84320.1"/>
    <property type="molecule type" value="Genomic_DNA"/>
</dbReference>
<evidence type="ECO:0000259" key="4">
    <source>
        <dbReference type="Pfam" id="PF13802"/>
    </source>
</evidence>
<reference evidence="5 6" key="1">
    <citation type="submission" date="2018-11" db="EMBL/GenBank/DDBJ databases">
        <title>Genome sequence of Apiotrichum porosum DSM 27194.</title>
        <authorList>
            <person name="Aliyu H."/>
            <person name="Gorte O."/>
            <person name="Ochsenreither K."/>
        </authorList>
    </citation>
    <scope>NUCLEOTIDE SEQUENCE [LARGE SCALE GENOMIC DNA]</scope>
    <source>
        <strain evidence="5 6">DSM 27194</strain>
    </source>
</reference>
<comment type="caution">
    <text evidence="5">The sequence shown here is derived from an EMBL/GenBank/DDBJ whole genome shotgun (WGS) entry which is preliminary data.</text>
</comment>
<dbReference type="Gene3D" id="2.60.40.1760">
    <property type="entry name" value="glycosyl hydrolase (family 31)"/>
    <property type="match status" value="1"/>
</dbReference>
<evidence type="ECO:0000259" key="3">
    <source>
        <dbReference type="Pfam" id="PF01055"/>
    </source>
</evidence>
<dbReference type="AlphaFoldDB" id="A0A427XZT6"/>